<gene>
    <name evidence="1" type="ORF">QIS74_13166</name>
</gene>
<evidence type="ECO:0000313" key="1">
    <source>
        <dbReference type="EMBL" id="KAK6206678.1"/>
    </source>
</evidence>
<sequence length="165" mass="18581">MVSELFCFAQTHPAHFVQPADPLITSVGVLFEGLYGIDDDKIFTVAVPIIAKPVEGPTGSASNQKEVALQTFDVLLDEVYASAGIISWWLWGRRYGPNKDDRALIIDHAFDDEQQKQLMRSCFGSVRLLSIMEPGLTRERESQRYRDPPLQTCILPLFMHLTWGA</sequence>
<protein>
    <submittedName>
        <fullName evidence="1">Uncharacterized protein</fullName>
    </submittedName>
</protein>
<organism evidence="1 2">
    <name type="scientific">Colletotrichum tabaci</name>
    <dbReference type="NCBI Taxonomy" id="1209068"/>
    <lineage>
        <taxon>Eukaryota</taxon>
        <taxon>Fungi</taxon>
        <taxon>Dikarya</taxon>
        <taxon>Ascomycota</taxon>
        <taxon>Pezizomycotina</taxon>
        <taxon>Sordariomycetes</taxon>
        <taxon>Hypocreomycetidae</taxon>
        <taxon>Glomerellales</taxon>
        <taxon>Glomerellaceae</taxon>
        <taxon>Colletotrichum</taxon>
        <taxon>Colletotrichum destructivum species complex</taxon>
    </lineage>
</organism>
<keyword evidence="2" id="KW-1185">Reference proteome</keyword>
<proteinExistence type="predicted"/>
<dbReference type="AlphaFoldDB" id="A0AAV9ST38"/>
<evidence type="ECO:0000313" key="2">
    <source>
        <dbReference type="Proteomes" id="UP001327957"/>
    </source>
</evidence>
<name>A0AAV9ST38_9PEZI</name>
<reference evidence="1 2" key="1">
    <citation type="submission" date="2023-04" db="EMBL/GenBank/DDBJ databases">
        <title>Colletotrichum tabacum stain YC1 causing leaf anthracnose on Nicotiana tabacum(L.) cv.</title>
        <authorList>
            <person name="Ji Z."/>
            <person name="Wang M."/>
            <person name="Zhang J."/>
            <person name="Wang N."/>
            <person name="Zhou Z."/>
        </authorList>
    </citation>
    <scope>NUCLEOTIDE SEQUENCE [LARGE SCALE GENOMIC DNA]</scope>
    <source>
        <strain evidence="1 2">YC1</strain>
    </source>
</reference>
<comment type="caution">
    <text evidence="1">The sequence shown here is derived from an EMBL/GenBank/DDBJ whole genome shotgun (WGS) entry which is preliminary data.</text>
</comment>
<accession>A0AAV9ST38</accession>
<dbReference type="EMBL" id="JASAOK010000054">
    <property type="protein sequence ID" value="KAK6206678.1"/>
    <property type="molecule type" value="Genomic_DNA"/>
</dbReference>
<dbReference type="Proteomes" id="UP001327957">
    <property type="component" value="Unassembled WGS sequence"/>
</dbReference>